<name>A0AAP2DY75_9BACT</name>
<evidence type="ECO:0000259" key="7">
    <source>
        <dbReference type="Pfam" id="PF02687"/>
    </source>
</evidence>
<keyword evidence="2" id="KW-1003">Cell membrane</keyword>
<evidence type="ECO:0000256" key="3">
    <source>
        <dbReference type="ARBA" id="ARBA00022692"/>
    </source>
</evidence>
<feature type="transmembrane region" description="Helical" evidence="6">
    <location>
        <begin position="717"/>
        <end position="743"/>
    </location>
</feature>
<feature type="transmembrane region" description="Helical" evidence="6">
    <location>
        <begin position="329"/>
        <end position="358"/>
    </location>
</feature>
<dbReference type="AlphaFoldDB" id="A0AAP2DY75"/>
<keyword evidence="5 6" id="KW-0472">Membrane</keyword>
<reference evidence="9 10" key="1">
    <citation type="submission" date="2021-05" db="EMBL/GenBank/DDBJ databases">
        <title>A Polyphasic approach of four new species of the genus Ohtaekwangia: Ohtaekwangia histidinii sp. nov., Ohtaekwangia cretensis sp. nov., Ohtaekwangia indiensis sp. nov., Ohtaekwangia reichenbachii sp. nov. from diverse environment.</title>
        <authorList>
            <person name="Octaviana S."/>
        </authorList>
    </citation>
    <scope>NUCLEOTIDE SEQUENCE [LARGE SCALE GENOMIC DNA]</scope>
    <source>
        <strain evidence="9 10">PWU5</strain>
    </source>
</reference>
<proteinExistence type="predicted"/>
<comment type="subcellular location">
    <subcellularLocation>
        <location evidence="1">Cell membrane</location>
        <topology evidence="1">Multi-pass membrane protein</topology>
    </subcellularLocation>
</comment>
<evidence type="ECO:0000256" key="6">
    <source>
        <dbReference type="SAM" id="Phobius"/>
    </source>
</evidence>
<dbReference type="Pfam" id="PF02687">
    <property type="entry name" value="FtsX"/>
    <property type="match status" value="2"/>
</dbReference>
<evidence type="ECO:0000256" key="5">
    <source>
        <dbReference type="ARBA" id="ARBA00023136"/>
    </source>
</evidence>
<feature type="domain" description="ABC3 transporter permease C-terminal" evidence="7">
    <location>
        <begin position="675"/>
        <end position="788"/>
    </location>
</feature>
<dbReference type="InterPro" id="IPR003838">
    <property type="entry name" value="ABC3_permease_C"/>
</dbReference>
<dbReference type="PANTHER" id="PTHR30572">
    <property type="entry name" value="MEMBRANE COMPONENT OF TRANSPORTER-RELATED"/>
    <property type="match status" value="1"/>
</dbReference>
<evidence type="ECO:0000313" key="9">
    <source>
        <dbReference type="EMBL" id="MBT1708232.1"/>
    </source>
</evidence>
<feature type="domain" description="ABC3 transporter permease C-terminal" evidence="7">
    <location>
        <begin position="288"/>
        <end position="403"/>
    </location>
</feature>
<evidence type="ECO:0000259" key="8">
    <source>
        <dbReference type="Pfam" id="PF12704"/>
    </source>
</evidence>
<dbReference type="EMBL" id="JAHESE010000005">
    <property type="protein sequence ID" value="MBT1708232.1"/>
    <property type="molecule type" value="Genomic_DNA"/>
</dbReference>
<feature type="domain" description="MacB-like periplasmic core" evidence="8">
    <location>
        <begin position="431"/>
        <end position="611"/>
    </location>
</feature>
<feature type="transmembrane region" description="Helical" evidence="6">
    <location>
        <begin position="283"/>
        <end position="304"/>
    </location>
</feature>
<evidence type="ECO:0000256" key="2">
    <source>
        <dbReference type="ARBA" id="ARBA00022475"/>
    </source>
</evidence>
<feature type="domain" description="MacB-like periplasmic core" evidence="8">
    <location>
        <begin position="20"/>
        <end position="235"/>
    </location>
</feature>
<dbReference type="Proteomes" id="UP001319080">
    <property type="component" value="Unassembled WGS sequence"/>
</dbReference>
<keyword evidence="4 6" id="KW-1133">Transmembrane helix</keyword>
<dbReference type="InterPro" id="IPR025857">
    <property type="entry name" value="MacB_PCD"/>
</dbReference>
<dbReference type="InterPro" id="IPR050250">
    <property type="entry name" value="Macrolide_Exporter_MacB"/>
</dbReference>
<dbReference type="Pfam" id="PF12704">
    <property type="entry name" value="MacB_PCD"/>
    <property type="match status" value="2"/>
</dbReference>
<comment type="caution">
    <text evidence="9">The sequence shown here is derived from an EMBL/GenBank/DDBJ whole genome shotgun (WGS) entry which is preliminary data.</text>
</comment>
<evidence type="ECO:0000256" key="4">
    <source>
        <dbReference type="ARBA" id="ARBA00022989"/>
    </source>
</evidence>
<dbReference type="PANTHER" id="PTHR30572:SF18">
    <property type="entry name" value="ABC-TYPE MACROLIDE FAMILY EXPORT SYSTEM PERMEASE COMPONENT 2"/>
    <property type="match status" value="1"/>
</dbReference>
<feature type="transmembrane region" description="Helical" evidence="6">
    <location>
        <begin position="378"/>
        <end position="404"/>
    </location>
</feature>
<feature type="transmembrane region" description="Helical" evidence="6">
    <location>
        <begin position="425"/>
        <end position="443"/>
    </location>
</feature>
<gene>
    <name evidence="9" type="ORF">KK062_08355</name>
</gene>
<feature type="transmembrane region" description="Helical" evidence="6">
    <location>
        <begin position="21"/>
        <end position="42"/>
    </location>
</feature>
<dbReference type="GO" id="GO:0022857">
    <property type="term" value="F:transmembrane transporter activity"/>
    <property type="evidence" value="ECO:0007669"/>
    <property type="project" value="TreeGrafter"/>
</dbReference>
<organism evidence="9 10">
    <name type="scientific">Dawidia cretensis</name>
    <dbReference type="NCBI Taxonomy" id="2782350"/>
    <lineage>
        <taxon>Bacteria</taxon>
        <taxon>Pseudomonadati</taxon>
        <taxon>Bacteroidota</taxon>
        <taxon>Cytophagia</taxon>
        <taxon>Cytophagales</taxon>
        <taxon>Chryseotaleaceae</taxon>
        <taxon>Dawidia</taxon>
    </lineage>
</organism>
<dbReference type="GO" id="GO:0005886">
    <property type="term" value="C:plasma membrane"/>
    <property type="evidence" value="ECO:0007669"/>
    <property type="project" value="UniProtKB-SubCell"/>
</dbReference>
<keyword evidence="3 6" id="KW-0812">Transmembrane</keyword>
<accession>A0AAP2DY75</accession>
<protein>
    <submittedName>
        <fullName evidence="9">ABC transporter permease</fullName>
    </submittedName>
</protein>
<evidence type="ECO:0000313" key="10">
    <source>
        <dbReference type="Proteomes" id="UP001319080"/>
    </source>
</evidence>
<keyword evidence="10" id="KW-1185">Reference proteome</keyword>
<feature type="transmembrane region" description="Helical" evidence="6">
    <location>
        <begin position="755"/>
        <end position="778"/>
    </location>
</feature>
<dbReference type="RefSeq" id="WP_254083822.1">
    <property type="nucleotide sequence ID" value="NZ_JAHESE010000005.1"/>
</dbReference>
<sequence length="795" mass="88835">MLFTNLKSAWRNLLRHPFSSVINIAGLATGITCCIFIALYIVSELQADSMHVQRDAIFRVNYHNLESGRSNMPTAYPLGTVLQSAYGEVEKVVRMGQDNVSIRANQDAYFFEKDFYWADSTFFDIFSYKMLQGDPKTALQKPNSLVMTQDMAHKYFQDEDPIGKVVELKIYDGDRKFDFTVTGVVENPPHTASVQFEFLAPMSKALQVYPQFENFWGLQWVYTYVLTSNPASFQAKQAGTNTFFKKYTGDNAPNLALEFQPLSHIHLHSGHVDKNLSDGMNNIYVFAAIGVFIFLLACVNFVNLSTARAEERRKEIGVRKALGAFRRQLFAQFMLEALLTAAIVLIISFVATTVLLPLANNYIDSTTIVLPTVTLPLAFLGIMLLIALFAGLYPAVFLSAFNPLEALKSRTSQVRGTSVSLRQMLVVFQFTISIALIAGTLIISKQVHYLKQADLGFTVDQLITIPVDDRQMQKKLVAIRDFMATSPGIQGAAVSGESFPAQMNYAYRVSWDGLPADDTRSMSIIAVDANYLKLLQANFLEGRNLSSDFMTDDSTSVIINEAARQWMGGGEVVGKEIKLGTQKRNIVGVIKDIHHYSLHQKVAPIAYFPIPPGDRTCPDNIVLRVTASSLPATLVSLKEKWETLTQDRPFEYHFVDQGFEETYAQEEKFLMLFQVFSALAIVIACLGLMGLSSFVVNKRSKEIGIRKVLGASVSQILFMLTRGFSLPIVTAFLLAAPVIYYGITPWLDTFAYRVSIDWLLIILAGLSAWFVAFAFIGIQSWKAARVNPVETLRDE</sequence>
<feature type="transmembrane region" description="Helical" evidence="6">
    <location>
        <begin position="669"/>
        <end position="696"/>
    </location>
</feature>
<evidence type="ECO:0000256" key="1">
    <source>
        <dbReference type="ARBA" id="ARBA00004651"/>
    </source>
</evidence>